<dbReference type="OrthoDB" id="3625985at2759"/>
<gene>
    <name evidence="2" type="ORF">BDZ85DRAFT_260216</name>
</gene>
<dbReference type="Proteomes" id="UP000799538">
    <property type="component" value="Unassembled WGS sequence"/>
</dbReference>
<evidence type="ECO:0000313" key="2">
    <source>
        <dbReference type="EMBL" id="KAF2224013.1"/>
    </source>
</evidence>
<feature type="region of interest" description="Disordered" evidence="1">
    <location>
        <begin position="45"/>
        <end position="70"/>
    </location>
</feature>
<organism evidence="2 3">
    <name type="scientific">Elsinoe ampelina</name>
    <dbReference type="NCBI Taxonomy" id="302913"/>
    <lineage>
        <taxon>Eukaryota</taxon>
        <taxon>Fungi</taxon>
        <taxon>Dikarya</taxon>
        <taxon>Ascomycota</taxon>
        <taxon>Pezizomycotina</taxon>
        <taxon>Dothideomycetes</taxon>
        <taxon>Dothideomycetidae</taxon>
        <taxon>Myriangiales</taxon>
        <taxon>Elsinoaceae</taxon>
        <taxon>Elsinoe</taxon>
    </lineage>
</organism>
<sequence>MVDQEALDSVLEATPPPNSDPDDEAHVIIIDRQWKRLFADGSYEPFSDDENAAQEDLSSKELADQGYPEVEGCTRDDVGWMNTWIGTLTVRTYTSLLKIGWDHVYERPPEITVP</sequence>
<evidence type="ECO:0000313" key="3">
    <source>
        <dbReference type="Proteomes" id="UP000799538"/>
    </source>
</evidence>
<proteinExistence type="predicted"/>
<evidence type="ECO:0000256" key="1">
    <source>
        <dbReference type="SAM" id="MobiDB-lite"/>
    </source>
</evidence>
<feature type="region of interest" description="Disordered" evidence="1">
    <location>
        <begin position="1"/>
        <end position="24"/>
    </location>
</feature>
<accession>A0A6A6GER9</accession>
<keyword evidence="3" id="KW-1185">Reference proteome</keyword>
<dbReference type="EMBL" id="ML992505">
    <property type="protein sequence ID" value="KAF2224013.1"/>
    <property type="molecule type" value="Genomic_DNA"/>
</dbReference>
<name>A0A6A6GER9_9PEZI</name>
<reference evidence="3" key="1">
    <citation type="journal article" date="2020" name="Stud. Mycol.">
        <title>101 Dothideomycetes genomes: A test case for predicting lifestyles and emergence of pathogens.</title>
        <authorList>
            <person name="Haridas S."/>
            <person name="Albert R."/>
            <person name="Binder M."/>
            <person name="Bloem J."/>
            <person name="LaButti K."/>
            <person name="Salamov A."/>
            <person name="Andreopoulos B."/>
            <person name="Baker S."/>
            <person name="Barry K."/>
            <person name="Bills G."/>
            <person name="Bluhm B."/>
            <person name="Cannon C."/>
            <person name="Castanera R."/>
            <person name="Culley D."/>
            <person name="Daum C."/>
            <person name="Ezra D."/>
            <person name="Gonzalez J."/>
            <person name="Henrissat B."/>
            <person name="Kuo A."/>
            <person name="Liang C."/>
            <person name="Lipzen A."/>
            <person name="Lutzoni F."/>
            <person name="Magnuson J."/>
            <person name="Mondo S."/>
            <person name="Nolan M."/>
            <person name="Ohm R."/>
            <person name="Pangilinan J."/>
            <person name="Park H.-J."/>
            <person name="Ramirez L."/>
            <person name="Alfaro M."/>
            <person name="Sun H."/>
            <person name="Tritt A."/>
            <person name="Yoshinaga Y."/>
            <person name="Zwiers L.-H."/>
            <person name="Turgeon B."/>
            <person name="Goodwin S."/>
            <person name="Spatafora J."/>
            <person name="Crous P."/>
            <person name="Grigoriev I."/>
        </authorList>
    </citation>
    <scope>NUCLEOTIDE SEQUENCE [LARGE SCALE GENOMIC DNA]</scope>
    <source>
        <strain evidence="3">CECT 20119</strain>
    </source>
</reference>
<protein>
    <submittedName>
        <fullName evidence="2">Uncharacterized protein</fullName>
    </submittedName>
</protein>
<dbReference type="AlphaFoldDB" id="A0A6A6GER9"/>